<evidence type="ECO:0000256" key="1">
    <source>
        <dbReference type="SAM" id="MobiDB-lite"/>
    </source>
</evidence>
<protein>
    <submittedName>
        <fullName evidence="2">Uncharacterized protein LOC114341773</fullName>
    </submittedName>
</protein>
<feature type="region of interest" description="Disordered" evidence="1">
    <location>
        <begin position="1"/>
        <end position="33"/>
    </location>
</feature>
<evidence type="ECO:0000313" key="2">
    <source>
        <dbReference type="RefSeq" id="XP_028148383.1"/>
    </source>
</evidence>
<dbReference type="InParanoid" id="A0A6P7GSV0"/>
<name>A0A6P7GSV0_DIAVI</name>
<gene>
    <name evidence="2" type="primary">LOC114341773</name>
</gene>
<dbReference type="AlphaFoldDB" id="A0A6P7GSV0"/>
<organism evidence="2">
    <name type="scientific">Diabrotica virgifera virgifera</name>
    <name type="common">western corn rootworm</name>
    <dbReference type="NCBI Taxonomy" id="50390"/>
    <lineage>
        <taxon>Eukaryota</taxon>
        <taxon>Metazoa</taxon>
        <taxon>Ecdysozoa</taxon>
        <taxon>Arthropoda</taxon>
        <taxon>Hexapoda</taxon>
        <taxon>Insecta</taxon>
        <taxon>Pterygota</taxon>
        <taxon>Neoptera</taxon>
        <taxon>Endopterygota</taxon>
        <taxon>Coleoptera</taxon>
        <taxon>Polyphaga</taxon>
        <taxon>Cucujiformia</taxon>
        <taxon>Chrysomeloidea</taxon>
        <taxon>Chrysomelidae</taxon>
        <taxon>Galerucinae</taxon>
        <taxon>Diabroticina</taxon>
        <taxon>Diabroticites</taxon>
        <taxon>Diabrotica</taxon>
    </lineage>
</organism>
<accession>A0A6P7GSV0</accession>
<proteinExistence type="predicted"/>
<reference evidence="2" key="1">
    <citation type="submission" date="2025-08" db="UniProtKB">
        <authorList>
            <consortium name="RefSeq"/>
        </authorList>
    </citation>
    <scope>IDENTIFICATION</scope>
    <source>
        <tissue evidence="2">Whole insect</tissue>
    </source>
</reference>
<dbReference type="RefSeq" id="XP_028148383.1">
    <property type="nucleotide sequence ID" value="XM_028292582.1"/>
</dbReference>
<sequence length="162" mass="18899">MEAKRKKQINENRQAKKRVQFVNDDNTDSEGMEFRDISLESDSDSGEYEQDLPVLNPNLFSTQGFNPNVEDYVLVEFHPPRSIVYYVGKILQIEQDGEYRISFLRLKDKYSEQFVMPNVPDVASVNKKDVKYILPRPKLCGSTKRQQSYFAFTVSFSLLNIR</sequence>
<feature type="compositionally biased region" description="Basic and acidic residues" evidence="1">
    <location>
        <begin position="1"/>
        <end position="14"/>
    </location>
</feature>